<feature type="compositionally biased region" description="Polar residues" evidence="1">
    <location>
        <begin position="424"/>
        <end position="439"/>
    </location>
</feature>
<sequence length="453" mass="48566">MHPSYKSTASKETAHSMHLSNQTIGYIKDPGHQQSQLEGRSYKPTPTANGPPSSGATFGYEQSGIPNSFAHSKPVAEQPSKREGGSTSYHPSSYTAIVPPPSGAAYGYDRSIPNSFTPVAEQPTSGRYGSDGGHWQPPKREGGSYQQSSYTANVTLPSGATSGYDQSRIPNSFTQSKPVAEQPTSGRYGSDDGYLQPSKREGGSYQPSSYTGNVPPPSGTTSGYNQSRIPNSFTQSKPVSEQPMSSYGYLRPSKRESGSYQPSAYTGNAPPPSGATSRVPNSFTQYEPVAEQPTSGRYGSDDGYWQPSKREGGSYQPSSYTANMPPPSGVTSGYDQSRIPNSFTQSKPVAEQPTSGRYGSDDSYWQPSKREGGSYQTSSYIANEPSGQTEARSNRLIARAQFEPSKGTAQPTNNKATATEKRGSNTSNQPTKIQQGSTSGDKRSVHKSKYSTH</sequence>
<dbReference type="HOGENOM" id="CLU_604322_0_0_1"/>
<accession>A0A0C3B0F4</accession>
<feature type="compositionally biased region" description="Polar residues" evidence="1">
    <location>
        <begin position="407"/>
        <end position="417"/>
    </location>
</feature>
<reference evidence="2 3" key="1">
    <citation type="submission" date="2014-04" db="EMBL/GenBank/DDBJ databases">
        <authorList>
            <consortium name="DOE Joint Genome Institute"/>
            <person name="Kuo A."/>
            <person name="Kohler A."/>
            <person name="Nagy L.G."/>
            <person name="Floudas D."/>
            <person name="Copeland A."/>
            <person name="Barry K.W."/>
            <person name="Cichocki N."/>
            <person name="Veneault-Fourrey C."/>
            <person name="LaButti K."/>
            <person name="Lindquist E.A."/>
            <person name="Lipzen A."/>
            <person name="Lundell T."/>
            <person name="Morin E."/>
            <person name="Murat C."/>
            <person name="Sun H."/>
            <person name="Tunlid A."/>
            <person name="Henrissat B."/>
            <person name="Grigoriev I.V."/>
            <person name="Hibbett D.S."/>
            <person name="Martin F."/>
            <person name="Nordberg H.P."/>
            <person name="Cantor M.N."/>
            <person name="Hua S.X."/>
        </authorList>
    </citation>
    <scope>NUCLEOTIDE SEQUENCE [LARGE SCALE GENOMIC DNA]</scope>
    <source>
        <strain evidence="2 3">Foug A</strain>
    </source>
</reference>
<feature type="compositionally biased region" description="Polar residues" evidence="1">
    <location>
        <begin position="374"/>
        <end position="391"/>
    </location>
</feature>
<organism evidence="2 3">
    <name type="scientific">Scleroderma citrinum Foug A</name>
    <dbReference type="NCBI Taxonomy" id="1036808"/>
    <lineage>
        <taxon>Eukaryota</taxon>
        <taxon>Fungi</taxon>
        <taxon>Dikarya</taxon>
        <taxon>Basidiomycota</taxon>
        <taxon>Agaricomycotina</taxon>
        <taxon>Agaricomycetes</taxon>
        <taxon>Agaricomycetidae</taxon>
        <taxon>Boletales</taxon>
        <taxon>Sclerodermatineae</taxon>
        <taxon>Sclerodermataceae</taxon>
        <taxon>Scleroderma</taxon>
    </lineage>
</organism>
<evidence type="ECO:0000256" key="1">
    <source>
        <dbReference type="SAM" id="MobiDB-lite"/>
    </source>
</evidence>
<feature type="compositionally biased region" description="Polar residues" evidence="1">
    <location>
        <begin position="85"/>
        <end position="95"/>
    </location>
</feature>
<gene>
    <name evidence="2" type="ORF">SCLCIDRAFT_1206899</name>
</gene>
<feature type="compositionally biased region" description="Polar residues" evidence="1">
    <location>
        <begin position="274"/>
        <end position="285"/>
    </location>
</feature>
<feature type="compositionally biased region" description="Polar residues" evidence="1">
    <location>
        <begin position="32"/>
        <end position="56"/>
    </location>
</feature>
<proteinExistence type="predicted"/>
<reference evidence="3" key="2">
    <citation type="submission" date="2015-01" db="EMBL/GenBank/DDBJ databases">
        <title>Evolutionary Origins and Diversification of the Mycorrhizal Mutualists.</title>
        <authorList>
            <consortium name="DOE Joint Genome Institute"/>
            <consortium name="Mycorrhizal Genomics Consortium"/>
            <person name="Kohler A."/>
            <person name="Kuo A."/>
            <person name="Nagy L.G."/>
            <person name="Floudas D."/>
            <person name="Copeland A."/>
            <person name="Barry K.W."/>
            <person name="Cichocki N."/>
            <person name="Veneault-Fourrey C."/>
            <person name="LaButti K."/>
            <person name="Lindquist E.A."/>
            <person name="Lipzen A."/>
            <person name="Lundell T."/>
            <person name="Morin E."/>
            <person name="Murat C."/>
            <person name="Riley R."/>
            <person name="Ohm R."/>
            <person name="Sun H."/>
            <person name="Tunlid A."/>
            <person name="Henrissat B."/>
            <person name="Grigoriev I.V."/>
            <person name="Hibbett D.S."/>
            <person name="Martin F."/>
        </authorList>
    </citation>
    <scope>NUCLEOTIDE SEQUENCE [LARGE SCALE GENOMIC DNA]</scope>
    <source>
        <strain evidence="3">Foug A</strain>
    </source>
</reference>
<feature type="compositionally biased region" description="Polar residues" evidence="1">
    <location>
        <begin position="1"/>
        <end position="11"/>
    </location>
</feature>
<dbReference type="AlphaFoldDB" id="A0A0C3B0F4"/>
<protein>
    <submittedName>
        <fullName evidence="2">Uncharacterized protein</fullName>
    </submittedName>
</protein>
<dbReference type="Proteomes" id="UP000053989">
    <property type="component" value="Unassembled WGS sequence"/>
</dbReference>
<keyword evidence="3" id="KW-1185">Reference proteome</keyword>
<feature type="compositionally biased region" description="Polar residues" evidence="1">
    <location>
        <begin position="219"/>
        <end position="245"/>
    </location>
</feature>
<feature type="compositionally biased region" description="Polar residues" evidence="1">
    <location>
        <begin position="112"/>
        <end position="127"/>
    </location>
</feature>
<feature type="region of interest" description="Disordered" evidence="1">
    <location>
        <begin position="1"/>
        <end position="453"/>
    </location>
</feature>
<dbReference type="EMBL" id="KN822004">
    <property type="protein sequence ID" value="KIM70732.1"/>
    <property type="molecule type" value="Genomic_DNA"/>
</dbReference>
<evidence type="ECO:0000313" key="3">
    <source>
        <dbReference type="Proteomes" id="UP000053989"/>
    </source>
</evidence>
<feature type="compositionally biased region" description="Basic residues" evidence="1">
    <location>
        <begin position="444"/>
        <end position="453"/>
    </location>
</feature>
<feature type="compositionally biased region" description="Polar residues" evidence="1">
    <location>
        <begin position="144"/>
        <end position="187"/>
    </location>
</feature>
<feature type="compositionally biased region" description="Polar residues" evidence="1">
    <location>
        <begin position="329"/>
        <end position="357"/>
    </location>
</feature>
<name>A0A0C3B0F4_9AGAM</name>
<evidence type="ECO:0000313" key="2">
    <source>
        <dbReference type="EMBL" id="KIM70732.1"/>
    </source>
</evidence>
<dbReference type="InParanoid" id="A0A0C3B0F4"/>